<feature type="transmembrane region" description="Helical" evidence="10">
    <location>
        <begin position="49"/>
        <end position="67"/>
    </location>
</feature>
<dbReference type="OrthoDB" id="6581954at2759"/>
<feature type="transmembrane region" description="Helical" evidence="10">
    <location>
        <begin position="79"/>
        <end position="100"/>
    </location>
</feature>
<evidence type="ECO:0000256" key="9">
    <source>
        <dbReference type="PIRSR" id="PIRSR600175-2"/>
    </source>
</evidence>
<keyword evidence="11" id="KW-1185">Reference proteome</keyword>
<keyword evidence="8" id="KW-0479">Metal-binding</keyword>
<sequence length="673" mass="74911">MALTEKIRKLLVRHKSTENGIAKKTHDDDNSSITSSTPKREKWTRQFDFIMSGIGYCVGLGNLYRFPYLCMRNGGGAFLLPYFVCLFTCAIPLYYLEVALAQYSSSSPLTFWRLSPLFKGLGYGMIFVSGITCIYYNVIMAWVLYFLGMSFAAEVPWGNCGNEWNSDCCLSSVDAGQIRSNSTGSNSSMPLNSSAVFTYSDFGTMSGDNRSLAEVVFGTANQSSGGLVGFTQGSLIPGCNTTTSPAEEFWQSMVLGMSSGIEDLGTIRWQLLVCLTVAWLITFLCLSKGVKSTGVVVYFTATLPYICLTILMVRGATLPGSLEGVKFYLVPNFTKIAEFKVWCEAGLQVFFSLGAGWGGPIIMAGYNNFHNNIKRDALLIPIVNGLSSVYGGFVIFSVIGHMAHVAQLPVDKVVKSGPGLAFIAYPEAIALMPLSPLWAILFFMMLLTLGLDSQFVTLETLTGSVIDEFPELLRKRRTLFTFVVCALMYFIGFPLVTNGGIYVFQFMDWYCAAIAIVIIAIFESVVLAYVYGVRRICEDIEQMVGQPTFILWKICWWAVTPGLLMLLLVFTLFNYKAPTYGSYQYPDWAEPLGWTVAVIPLIPIPAIAAWRLYQSKEENLKMRFMRLLQPSLDWHPQEREHRRVQVNGNCVTYTAPEDSIRLPDEKKEINGVV</sequence>
<feature type="transmembrane region" description="Helical" evidence="10">
    <location>
        <begin position="378"/>
        <end position="403"/>
    </location>
</feature>
<keyword evidence="4 10" id="KW-0812">Transmembrane</keyword>
<comment type="subcellular location">
    <subcellularLocation>
        <location evidence="1">Membrane</location>
        <topology evidence="1">Multi-pass membrane protein</topology>
    </subcellularLocation>
</comment>
<comment type="similarity">
    <text evidence="2">Belongs to the sodium:neurotransmitter symporter (SNF) (TC 2.A.22) family.</text>
</comment>
<evidence type="ECO:0000256" key="10">
    <source>
        <dbReference type="SAM" id="Phobius"/>
    </source>
</evidence>
<feature type="transmembrane region" description="Helical" evidence="10">
    <location>
        <begin position="593"/>
        <end position="613"/>
    </location>
</feature>
<evidence type="ECO:0000256" key="3">
    <source>
        <dbReference type="ARBA" id="ARBA00022448"/>
    </source>
</evidence>
<evidence type="ECO:0000256" key="7">
    <source>
        <dbReference type="ARBA" id="ARBA00023180"/>
    </source>
</evidence>
<gene>
    <name evidence="12" type="primary">LOC106156759</name>
</gene>
<dbReference type="PANTHER" id="PTHR11616">
    <property type="entry name" value="SODIUM/CHLORIDE DEPENDENT TRANSPORTER"/>
    <property type="match status" value="1"/>
</dbReference>
<dbReference type="GO" id="GO:0089718">
    <property type="term" value="P:amino acid import across plasma membrane"/>
    <property type="evidence" value="ECO:0007669"/>
    <property type="project" value="TreeGrafter"/>
</dbReference>
<keyword evidence="7" id="KW-0325">Glycoprotein</keyword>
<feature type="transmembrane region" description="Helical" evidence="10">
    <location>
        <begin position="267"/>
        <end position="286"/>
    </location>
</feature>
<evidence type="ECO:0000256" key="5">
    <source>
        <dbReference type="ARBA" id="ARBA00022989"/>
    </source>
</evidence>
<evidence type="ECO:0000256" key="1">
    <source>
        <dbReference type="ARBA" id="ARBA00004141"/>
    </source>
</evidence>
<name>A0A1S3HNJ6_LINAN</name>
<dbReference type="SUPFAM" id="SSF161070">
    <property type="entry name" value="SNF-like"/>
    <property type="match status" value="1"/>
</dbReference>
<protein>
    <submittedName>
        <fullName evidence="12">Sodium- and chloride-dependent GABA transporter 2-like</fullName>
    </submittedName>
</protein>
<dbReference type="KEGG" id="lak:106156759"/>
<feature type="binding site" evidence="8">
    <location>
        <position position="384"/>
    </location>
    <ligand>
        <name>Na(+)</name>
        <dbReference type="ChEBI" id="CHEBI:29101"/>
        <label>1</label>
    </ligand>
</feature>
<reference evidence="12" key="1">
    <citation type="submission" date="2025-08" db="UniProtKB">
        <authorList>
            <consortium name="RefSeq"/>
        </authorList>
    </citation>
    <scope>IDENTIFICATION</scope>
    <source>
        <tissue evidence="12">Gonads</tissue>
    </source>
</reference>
<dbReference type="GeneID" id="106156759"/>
<feature type="binding site" evidence="8">
    <location>
        <position position="453"/>
    </location>
    <ligand>
        <name>Na(+)</name>
        <dbReference type="ChEBI" id="CHEBI:29101"/>
        <label>1</label>
    </ligand>
</feature>
<dbReference type="InterPro" id="IPR000175">
    <property type="entry name" value="Na/ntran_symport"/>
</dbReference>
<feature type="transmembrane region" description="Helical" evidence="10">
    <location>
        <begin position="554"/>
        <end position="573"/>
    </location>
</feature>
<dbReference type="Pfam" id="PF00209">
    <property type="entry name" value="SNF"/>
    <property type="match status" value="2"/>
</dbReference>
<feature type="transmembrane region" description="Helical" evidence="10">
    <location>
        <begin position="345"/>
        <end position="366"/>
    </location>
</feature>
<keyword evidence="9" id="KW-1015">Disulfide bond</keyword>
<dbReference type="InterPro" id="IPR037272">
    <property type="entry name" value="SNS_sf"/>
</dbReference>
<dbReference type="AlphaFoldDB" id="A0A1S3HNJ6"/>
<dbReference type="PANTHER" id="PTHR11616:SF321">
    <property type="entry name" value="SODIUM-DEPENDENT NUTRIENT AMINO ACID TRANSPORTER 1-RELATED"/>
    <property type="match status" value="1"/>
</dbReference>
<proteinExistence type="inferred from homology"/>
<keyword evidence="3" id="KW-0813">Transport</keyword>
<dbReference type="GO" id="GO:0005886">
    <property type="term" value="C:plasma membrane"/>
    <property type="evidence" value="ECO:0007669"/>
    <property type="project" value="TreeGrafter"/>
</dbReference>
<feature type="transmembrane region" description="Helical" evidence="10">
    <location>
        <begin position="423"/>
        <end position="447"/>
    </location>
</feature>
<feature type="binding site" evidence="8">
    <location>
        <position position="58"/>
    </location>
    <ligand>
        <name>Na(+)</name>
        <dbReference type="ChEBI" id="CHEBI:29101"/>
        <label>1</label>
    </ligand>
</feature>
<dbReference type="RefSeq" id="XP_013387628.1">
    <property type="nucleotide sequence ID" value="XM_013532174.2"/>
</dbReference>
<feature type="transmembrane region" description="Helical" evidence="10">
    <location>
        <begin position="295"/>
        <end position="313"/>
    </location>
</feature>
<evidence type="ECO:0000256" key="4">
    <source>
        <dbReference type="ARBA" id="ARBA00022692"/>
    </source>
</evidence>
<feature type="binding site" evidence="8">
    <location>
        <position position="352"/>
    </location>
    <ligand>
        <name>Na(+)</name>
        <dbReference type="ChEBI" id="CHEBI:29101"/>
        <label>2</label>
    </ligand>
</feature>
<feature type="binding site" evidence="8">
    <location>
        <position position="452"/>
    </location>
    <ligand>
        <name>Na(+)</name>
        <dbReference type="ChEBI" id="CHEBI:29101"/>
        <label>1</label>
    </ligand>
</feature>
<dbReference type="GO" id="GO:0005283">
    <property type="term" value="F:amino acid:sodium symporter activity"/>
    <property type="evidence" value="ECO:0007669"/>
    <property type="project" value="TreeGrafter"/>
</dbReference>
<feature type="binding site" evidence="8">
    <location>
        <position position="62"/>
    </location>
    <ligand>
        <name>Na(+)</name>
        <dbReference type="ChEBI" id="CHEBI:29101"/>
        <label>1</label>
    </ligand>
</feature>
<dbReference type="Proteomes" id="UP000085678">
    <property type="component" value="Unplaced"/>
</dbReference>
<feature type="binding site" evidence="8">
    <location>
        <position position="449"/>
    </location>
    <ligand>
        <name>Na(+)</name>
        <dbReference type="ChEBI" id="CHEBI:29101"/>
        <label>1</label>
    </ligand>
</feature>
<keyword evidence="5 10" id="KW-1133">Transmembrane helix</keyword>
<dbReference type="InParanoid" id="A0A1S3HNJ6"/>
<dbReference type="PRINTS" id="PR00176">
    <property type="entry name" value="NANEUSMPORT"/>
</dbReference>
<feature type="transmembrane region" description="Helical" evidence="10">
    <location>
        <begin position="479"/>
        <end position="503"/>
    </location>
</feature>
<keyword evidence="8" id="KW-0915">Sodium</keyword>
<evidence type="ECO:0000313" key="11">
    <source>
        <dbReference type="Proteomes" id="UP000085678"/>
    </source>
</evidence>
<evidence type="ECO:0000256" key="2">
    <source>
        <dbReference type="ARBA" id="ARBA00006459"/>
    </source>
</evidence>
<feature type="disulfide bond" evidence="9">
    <location>
        <begin position="160"/>
        <end position="169"/>
    </location>
</feature>
<evidence type="ECO:0000256" key="6">
    <source>
        <dbReference type="ARBA" id="ARBA00023136"/>
    </source>
</evidence>
<evidence type="ECO:0000313" key="12">
    <source>
        <dbReference type="RefSeq" id="XP_013387628.1"/>
    </source>
</evidence>
<feature type="binding site" evidence="8">
    <location>
        <position position="55"/>
    </location>
    <ligand>
        <name>Na(+)</name>
        <dbReference type="ChEBI" id="CHEBI:29101"/>
        <label>1</label>
    </ligand>
</feature>
<accession>A0A1S3HNJ6</accession>
<organism evidence="11 12">
    <name type="scientific">Lingula anatina</name>
    <name type="common">Brachiopod</name>
    <name type="synonym">Lingula unguis</name>
    <dbReference type="NCBI Taxonomy" id="7574"/>
    <lineage>
        <taxon>Eukaryota</taxon>
        <taxon>Metazoa</taxon>
        <taxon>Spiralia</taxon>
        <taxon>Lophotrochozoa</taxon>
        <taxon>Brachiopoda</taxon>
        <taxon>Linguliformea</taxon>
        <taxon>Lingulata</taxon>
        <taxon>Lingulida</taxon>
        <taxon>Linguloidea</taxon>
        <taxon>Lingulidae</taxon>
        <taxon>Lingula</taxon>
    </lineage>
</organism>
<keyword evidence="6 10" id="KW-0472">Membrane</keyword>
<feature type="transmembrane region" description="Helical" evidence="10">
    <location>
        <begin position="509"/>
        <end position="533"/>
    </location>
</feature>
<dbReference type="PROSITE" id="PS50267">
    <property type="entry name" value="NA_NEUROTRAN_SYMP_3"/>
    <property type="match status" value="1"/>
</dbReference>
<evidence type="ECO:0000256" key="8">
    <source>
        <dbReference type="PIRSR" id="PIRSR600175-1"/>
    </source>
</evidence>
<feature type="transmembrane region" description="Helical" evidence="10">
    <location>
        <begin position="121"/>
        <end position="147"/>
    </location>
</feature>
<dbReference type="GO" id="GO:0046872">
    <property type="term" value="F:metal ion binding"/>
    <property type="evidence" value="ECO:0007669"/>
    <property type="project" value="UniProtKB-KW"/>
</dbReference>